<keyword evidence="2" id="KW-1185">Reference proteome</keyword>
<name>A0ACC6Q089_9ACTN</name>
<comment type="caution">
    <text evidence="1">The sequence shown here is derived from an EMBL/GenBank/DDBJ whole genome shotgun (WGS) entry which is preliminary data.</text>
</comment>
<sequence>MAWDTARTRRVLLAAAVDEFAEYGFEGARIDRIGARAGVNKERIYQYFGNKQQLFDHVLDTERERIARTVPVTGEQLDDLGEYAGRLYDYHCARPQFIRLLQWEGLQDTGGPALREADRTEAHGVAVRALGDAQKKGTLDAQLAPEALFYAVLALGAWWFSAPQAVRMIYAEAPGEETERATLVGLVRRLAGQEH</sequence>
<accession>A0ACC6Q089</accession>
<dbReference type="Proteomes" id="UP001377168">
    <property type="component" value="Unassembled WGS sequence"/>
</dbReference>
<reference evidence="1" key="1">
    <citation type="submission" date="2024-03" db="EMBL/GenBank/DDBJ databases">
        <title>Novel Streptomyces species of biotechnological and ecological value are a feature of Machair soil.</title>
        <authorList>
            <person name="Prole J.R."/>
            <person name="Goodfellow M."/>
            <person name="Allenby N."/>
            <person name="Ward A.C."/>
        </authorList>
    </citation>
    <scope>NUCLEOTIDE SEQUENCE</scope>
    <source>
        <strain evidence="1">MS2.AVA.5</strain>
    </source>
</reference>
<gene>
    <name evidence="1" type="ORF">WKI67_26985</name>
</gene>
<protein>
    <submittedName>
        <fullName evidence="1">TetR family transcriptional regulator</fullName>
    </submittedName>
</protein>
<evidence type="ECO:0000313" key="1">
    <source>
        <dbReference type="EMBL" id="MEJ8637014.1"/>
    </source>
</evidence>
<evidence type="ECO:0000313" key="2">
    <source>
        <dbReference type="Proteomes" id="UP001377168"/>
    </source>
</evidence>
<proteinExistence type="predicted"/>
<organism evidence="1 2">
    <name type="scientific">Streptomyces achmelvichensis</name>
    <dbReference type="NCBI Taxonomy" id="3134111"/>
    <lineage>
        <taxon>Bacteria</taxon>
        <taxon>Bacillati</taxon>
        <taxon>Actinomycetota</taxon>
        <taxon>Actinomycetes</taxon>
        <taxon>Kitasatosporales</taxon>
        <taxon>Streptomycetaceae</taxon>
        <taxon>Streptomyces</taxon>
    </lineage>
</organism>
<dbReference type="EMBL" id="JBBKAJ010000022">
    <property type="protein sequence ID" value="MEJ8637014.1"/>
    <property type="molecule type" value="Genomic_DNA"/>
</dbReference>